<keyword evidence="2" id="KW-0378">Hydrolase</keyword>
<dbReference type="InterPro" id="IPR029058">
    <property type="entry name" value="AB_hydrolase_fold"/>
</dbReference>
<dbReference type="SUPFAM" id="SSF53474">
    <property type="entry name" value="alpha/beta-Hydrolases"/>
    <property type="match status" value="1"/>
</dbReference>
<evidence type="ECO:0000313" key="4">
    <source>
        <dbReference type="EMBL" id="AMU91113.1"/>
    </source>
</evidence>
<protein>
    <recommendedName>
        <fullName evidence="3">Alpha/beta hydrolase fold-3 domain-containing protein</fullName>
    </recommendedName>
</protein>
<keyword evidence="5" id="KW-1185">Reference proteome</keyword>
<evidence type="ECO:0000256" key="1">
    <source>
        <dbReference type="ARBA" id="ARBA00010515"/>
    </source>
</evidence>
<reference evidence="5" key="1">
    <citation type="submission" date="2015-11" db="EMBL/GenBank/DDBJ databases">
        <title>Complete genome sequence of a polyethylene-glycol degrader Sphingopyxis macrogoltabida 203N (NBRC 111659).</title>
        <authorList>
            <person name="Yoshiyuki O."/>
            <person name="Shouta N."/>
            <person name="Nagata Y."/>
            <person name="Numata M."/>
            <person name="Tsuchikane K."/>
            <person name="Hosoyama A."/>
            <person name="Yamazoe A."/>
            <person name="Tsuda M."/>
            <person name="Fujita N."/>
            <person name="Kawai F."/>
        </authorList>
    </citation>
    <scope>NUCLEOTIDE SEQUENCE [LARGE SCALE GENOMIC DNA]</scope>
    <source>
        <strain evidence="5">203N</strain>
    </source>
</reference>
<dbReference type="Proteomes" id="UP000076088">
    <property type="component" value="Chromosome"/>
</dbReference>
<dbReference type="Gene3D" id="3.40.50.1820">
    <property type="entry name" value="alpha/beta hydrolase"/>
    <property type="match status" value="1"/>
</dbReference>
<dbReference type="AlphaFoldDB" id="A0AAC9AWF1"/>
<feature type="domain" description="Alpha/beta hydrolase fold-3" evidence="3">
    <location>
        <begin position="98"/>
        <end position="293"/>
    </location>
</feature>
<dbReference type="PANTHER" id="PTHR48081">
    <property type="entry name" value="AB HYDROLASE SUPERFAMILY PROTEIN C4A8.06C"/>
    <property type="match status" value="1"/>
</dbReference>
<organism evidence="4 5">
    <name type="scientific">Sphingopyxis macrogoltabida</name>
    <name type="common">Sphingomonas macrogoltabidus</name>
    <dbReference type="NCBI Taxonomy" id="33050"/>
    <lineage>
        <taxon>Bacteria</taxon>
        <taxon>Pseudomonadati</taxon>
        <taxon>Pseudomonadota</taxon>
        <taxon>Alphaproteobacteria</taxon>
        <taxon>Sphingomonadales</taxon>
        <taxon>Sphingomonadaceae</taxon>
        <taxon>Sphingopyxis</taxon>
    </lineage>
</organism>
<dbReference type="Pfam" id="PF07859">
    <property type="entry name" value="Abhydrolase_3"/>
    <property type="match status" value="1"/>
</dbReference>
<accession>A0AAC9AWF1</accession>
<sequence>MGKSPAQPPFAPTVSEEARAVMTPLVAAGSAPEMTATLMRNAITRKAVRAAAASHLKPLNKSRAKRFGVDVGKGTVAGVPVKFVRRRESDASPDQRLLINFHGGGFMVDSGSETETIPIAGLTGISVVTVMYRMAPEHPFPAAVDDALAVYRDALSQRSPASIGIYGTSAGAVLTGQLLARIKAEGLPMPAAAGFFSGSADLALVSDCEAFLPSIMGTRTGPEVLADYAAGTERTDPLLSPLYGDLTGLPPTMLMTSTRDQLLSQTIRFHLALRKAGVDADLMVYEGMLHAFWAYMECPETEDALAAQAAFFDRHLAR</sequence>
<dbReference type="InterPro" id="IPR050300">
    <property type="entry name" value="GDXG_lipolytic_enzyme"/>
</dbReference>
<gene>
    <name evidence="4" type="ORF">ATM17_19045</name>
</gene>
<comment type="similarity">
    <text evidence="1">Belongs to the 'GDXG' lipolytic enzyme family.</text>
</comment>
<dbReference type="RefSeq" id="WP_054731028.1">
    <property type="nucleotide sequence ID" value="NZ_CP009429.1"/>
</dbReference>
<evidence type="ECO:0000256" key="2">
    <source>
        <dbReference type="ARBA" id="ARBA00022801"/>
    </source>
</evidence>
<evidence type="ECO:0000259" key="3">
    <source>
        <dbReference type="Pfam" id="PF07859"/>
    </source>
</evidence>
<evidence type="ECO:0000313" key="5">
    <source>
        <dbReference type="Proteomes" id="UP000076088"/>
    </source>
</evidence>
<dbReference type="EMBL" id="CP013344">
    <property type="protein sequence ID" value="AMU91113.1"/>
    <property type="molecule type" value="Genomic_DNA"/>
</dbReference>
<dbReference type="PANTHER" id="PTHR48081:SF30">
    <property type="entry name" value="ACETYL-HYDROLASE LIPR-RELATED"/>
    <property type="match status" value="1"/>
</dbReference>
<proteinExistence type="inferred from homology"/>
<reference evidence="4 5" key="2">
    <citation type="journal article" date="2016" name="Genome Announc.">
        <title>Complete Genome Sequence of Sphingopyxis macrogoltabida Strain 203N (NBRC 111659), a Polyethylene Glycol Degrader.</title>
        <authorList>
            <person name="Ohtsubo Y."/>
            <person name="Nonoyama S."/>
            <person name="Nagata Y."/>
            <person name="Numata M."/>
            <person name="Tsuchikane K."/>
            <person name="Hosoyama A."/>
            <person name="Yamazoe A."/>
            <person name="Tsuda M."/>
            <person name="Fujita N."/>
            <person name="Kawai F."/>
        </authorList>
    </citation>
    <scope>NUCLEOTIDE SEQUENCE [LARGE SCALE GENOMIC DNA]</scope>
    <source>
        <strain evidence="4 5">203N</strain>
    </source>
</reference>
<name>A0AAC9AWF1_SPHMC</name>
<dbReference type="InterPro" id="IPR013094">
    <property type="entry name" value="AB_hydrolase_3"/>
</dbReference>
<dbReference type="GO" id="GO:0004806">
    <property type="term" value="F:triacylglycerol lipase activity"/>
    <property type="evidence" value="ECO:0007669"/>
    <property type="project" value="TreeGrafter"/>
</dbReference>
<dbReference type="KEGG" id="smaz:LH19_18480"/>